<organism evidence="1 2">
    <name type="scientific">Ascaris lumbricoides</name>
    <name type="common">Giant roundworm</name>
    <dbReference type="NCBI Taxonomy" id="6252"/>
    <lineage>
        <taxon>Eukaryota</taxon>
        <taxon>Metazoa</taxon>
        <taxon>Ecdysozoa</taxon>
        <taxon>Nematoda</taxon>
        <taxon>Chromadorea</taxon>
        <taxon>Rhabditida</taxon>
        <taxon>Spirurina</taxon>
        <taxon>Ascaridomorpha</taxon>
        <taxon>Ascaridoidea</taxon>
        <taxon>Ascarididae</taxon>
        <taxon>Ascaris</taxon>
    </lineage>
</organism>
<evidence type="ECO:0000313" key="2">
    <source>
        <dbReference type="WBParaSite" id="ALUE_0001725101-mRNA-1"/>
    </source>
</evidence>
<sequence>MRCALGPLSAWSIVRLCRSVQPYSSRSRARRKAGTYPLVVFTTDCQESVPLRSAYTVPAVKHYAERVSESMSQEQTSDLLEVLVGVNTLVNTPNDSSLTQTFIAVQPQSCMTSCQQQTSMSCCGGVQTQFQQPIESGCCVQQYEQPCQCIAAEPCCAEPTLPPTTTTTLPPITTTLAPSTFATSTFAPSSSCTSCPAAPCTSCSVVQPAYQISVVVQCAPACQPSCHPSCVAQPVNAYSQYNMATTSCATQVNRLLRSCQPN</sequence>
<dbReference type="Proteomes" id="UP000036681">
    <property type="component" value="Unplaced"/>
</dbReference>
<dbReference type="AlphaFoldDB" id="A0A0M3IG55"/>
<name>A0A0M3IG55_ASCLU</name>
<accession>A0A0M3IG55</accession>
<keyword evidence="1" id="KW-1185">Reference proteome</keyword>
<evidence type="ECO:0000313" key="1">
    <source>
        <dbReference type="Proteomes" id="UP000036681"/>
    </source>
</evidence>
<reference evidence="2" key="1">
    <citation type="submission" date="2017-02" db="UniProtKB">
        <authorList>
            <consortium name="WormBaseParasite"/>
        </authorList>
    </citation>
    <scope>IDENTIFICATION</scope>
</reference>
<dbReference type="WBParaSite" id="ALUE_0001725101-mRNA-1">
    <property type="protein sequence ID" value="ALUE_0001725101-mRNA-1"/>
    <property type="gene ID" value="ALUE_0001725101"/>
</dbReference>
<proteinExistence type="predicted"/>
<protein>
    <submittedName>
        <fullName evidence="2">Extracellular matrix protein</fullName>
    </submittedName>
</protein>